<feature type="transmembrane region" description="Helical" evidence="8">
    <location>
        <begin position="20"/>
        <end position="41"/>
    </location>
</feature>
<name>A0ABU8ZAV6_9ENTR</name>
<dbReference type="RefSeq" id="WP_095096700.1">
    <property type="nucleotide sequence ID" value="NZ_JARXNH020000057.1"/>
</dbReference>
<comment type="subcellular location">
    <subcellularLocation>
        <location evidence="1">Cell inner membrane</location>
    </subcellularLocation>
</comment>
<keyword evidence="3" id="KW-0997">Cell inner membrane</keyword>
<reference evidence="10 11" key="1">
    <citation type="submission" date="2024-03" db="EMBL/GenBank/DDBJ databases">
        <title>Two novel Raoultella species associated with bleeding cankers of broadleaf hosts, Raoultella scottia sp. nov. and Raoultella lignicola sp. nov.</title>
        <authorList>
            <person name="Brady C.L."/>
        </authorList>
    </citation>
    <scope>NUCLEOTIDE SEQUENCE [LARGE SCALE GENOMIC DNA]</scope>
    <source>
        <strain evidence="10 11">BAC 10a-01-01</strain>
    </source>
</reference>
<evidence type="ECO:0000256" key="1">
    <source>
        <dbReference type="ARBA" id="ARBA00004533"/>
    </source>
</evidence>
<accession>A0ABU8ZAV6</accession>
<evidence type="ECO:0000256" key="4">
    <source>
        <dbReference type="ARBA" id="ARBA00022692"/>
    </source>
</evidence>
<comment type="caution">
    <text evidence="10">The sequence shown here is derived from an EMBL/GenBank/DDBJ whole genome shotgun (WGS) entry which is preliminary data.</text>
</comment>
<feature type="domain" description="Mce/MlaD" evidence="9">
    <location>
        <begin position="286"/>
        <end position="393"/>
    </location>
</feature>
<feature type="domain" description="Mce/MlaD" evidence="9">
    <location>
        <begin position="160"/>
        <end position="219"/>
    </location>
</feature>
<dbReference type="InterPro" id="IPR003399">
    <property type="entry name" value="Mce/MlaD"/>
</dbReference>
<keyword evidence="11" id="KW-1185">Reference proteome</keyword>
<keyword evidence="5 8" id="KW-1133">Transmembrane helix</keyword>
<evidence type="ECO:0000256" key="7">
    <source>
        <dbReference type="SAM" id="MobiDB-lite"/>
    </source>
</evidence>
<organism evidence="10 11">
    <name type="scientific">Raoultella scottii</name>
    <dbReference type="NCBI Taxonomy" id="3040937"/>
    <lineage>
        <taxon>Bacteria</taxon>
        <taxon>Pseudomonadati</taxon>
        <taxon>Pseudomonadota</taxon>
        <taxon>Gammaproteobacteria</taxon>
        <taxon>Enterobacterales</taxon>
        <taxon>Enterobacteriaceae</taxon>
        <taxon>Klebsiella/Raoultella group</taxon>
        <taxon>Raoultella</taxon>
    </lineage>
</organism>
<keyword evidence="4 8" id="KW-0812">Transmembrane</keyword>
<evidence type="ECO:0000313" key="10">
    <source>
        <dbReference type="EMBL" id="MEK0250350.1"/>
    </source>
</evidence>
<proteinExistence type="predicted"/>
<keyword evidence="2" id="KW-1003">Cell membrane</keyword>
<dbReference type="PANTHER" id="PTHR30462:SF0">
    <property type="entry name" value="INTERMEMBRANE TRANSPORT PROTEIN YEBT"/>
    <property type="match status" value="1"/>
</dbReference>
<evidence type="ECO:0000256" key="5">
    <source>
        <dbReference type="ARBA" id="ARBA00022989"/>
    </source>
</evidence>
<evidence type="ECO:0000259" key="9">
    <source>
        <dbReference type="Pfam" id="PF02470"/>
    </source>
</evidence>
<feature type="compositionally biased region" description="Basic and acidic residues" evidence="7">
    <location>
        <begin position="533"/>
        <end position="544"/>
    </location>
</feature>
<gene>
    <name evidence="10" type="ORF">QFI66_019885</name>
</gene>
<protein>
    <submittedName>
        <fullName evidence="10">MlaD family protein</fullName>
    </submittedName>
</protein>
<dbReference type="EMBL" id="JARXNH020000057">
    <property type="protein sequence ID" value="MEK0250350.1"/>
    <property type="molecule type" value="Genomic_DNA"/>
</dbReference>
<evidence type="ECO:0000313" key="11">
    <source>
        <dbReference type="Proteomes" id="UP001334005"/>
    </source>
</evidence>
<evidence type="ECO:0000256" key="6">
    <source>
        <dbReference type="ARBA" id="ARBA00023136"/>
    </source>
</evidence>
<feature type="region of interest" description="Disordered" evidence="7">
    <location>
        <begin position="516"/>
        <end position="544"/>
    </location>
</feature>
<keyword evidence="6 8" id="KW-0472">Membrane</keyword>
<dbReference type="PANTHER" id="PTHR30462">
    <property type="entry name" value="INTERMEMBRANE TRANSPORT PROTEIN PQIB-RELATED"/>
    <property type="match status" value="1"/>
</dbReference>
<feature type="domain" description="Mce/MlaD" evidence="9">
    <location>
        <begin position="44"/>
        <end position="134"/>
    </location>
</feature>
<dbReference type="Proteomes" id="UP001334005">
    <property type="component" value="Unassembled WGS sequence"/>
</dbReference>
<dbReference type="InterPro" id="IPR051800">
    <property type="entry name" value="PqiA-PqiB_transport"/>
</dbReference>
<evidence type="ECO:0000256" key="3">
    <source>
        <dbReference type="ARBA" id="ARBA00022519"/>
    </source>
</evidence>
<evidence type="ECO:0000256" key="2">
    <source>
        <dbReference type="ARBA" id="ARBA00022475"/>
    </source>
</evidence>
<evidence type="ECO:0000256" key="8">
    <source>
        <dbReference type="SAM" id="Phobius"/>
    </source>
</evidence>
<dbReference type="Pfam" id="PF02470">
    <property type="entry name" value="MlaD"/>
    <property type="match status" value="3"/>
</dbReference>
<sequence length="544" mass="59881">MKPPVSGIPLFRHGRWRNAVIWLIPAVAFVVAVSMVIQARLSVGPEVVITFRSAAGLEAGKTAVKYKDVTVGLVKEITLSPDNTQVLVRVTLGRSAQHLALADTRFWVVRPRVGMSGVSGIDTLLSGAYIGVDRGKSDESKYQFTGMETPPAIVNDMTGSQFMLEADDLGSLDINSPVYYRRIPVGRVTSWQLRKDGRGIDLNIFIDAPYDRLVTADSRFWNVSGVDLSVGSDGFQLKTQTLAAIMAGGIAFSRPDDPTRGVLYKQTRYKLAADRESAMAPEDGPPVRFQLRFEHGLHGLNIGAPVEFSSVRIGRVAAVELDYNPDGYRFPTIVDIDVYPSRMGNVLEKLPKPTGDTDLNTALFTREMIAHGLRAQATSSSLLTGQLYISLDFLPDAPKVNFDATRRPVELPTVNGGLTILQDQLTDIARKINKMPLDKIGTNMNNTLEELNKTLRMVNNQSLPAANRLMQQTQKTTQDARNLLAEDSPLMINLLQSLQETTRTLRAVRSLTNQLDRQPESLLQGRSADAELNDPRSLKAGERP</sequence>